<protein>
    <submittedName>
        <fullName evidence="1">Uncharacterized protein</fullName>
    </submittedName>
</protein>
<organism evidence="1 2">
    <name type="scientific">Rotaria magnacalcarata</name>
    <dbReference type="NCBI Taxonomy" id="392030"/>
    <lineage>
        <taxon>Eukaryota</taxon>
        <taxon>Metazoa</taxon>
        <taxon>Spiralia</taxon>
        <taxon>Gnathifera</taxon>
        <taxon>Rotifera</taxon>
        <taxon>Eurotatoria</taxon>
        <taxon>Bdelloidea</taxon>
        <taxon>Philodinida</taxon>
        <taxon>Philodinidae</taxon>
        <taxon>Rotaria</taxon>
    </lineage>
</organism>
<dbReference type="Proteomes" id="UP000663842">
    <property type="component" value="Unassembled WGS sequence"/>
</dbReference>
<proteinExistence type="predicted"/>
<evidence type="ECO:0000313" key="1">
    <source>
        <dbReference type="EMBL" id="CAF3942881.1"/>
    </source>
</evidence>
<name>A0A819K8K2_9BILA</name>
<dbReference type="EMBL" id="CAJOBF010001365">
    <property type="protein sequence ID" value="CAF3942881.1"/>
    <property type="molecule type" value="Genomic_DNA"/>
</dbReference>
<comment type="caution">
    <text evidence="1">The sequence shown here is derived from an EMBL/GenBank/DDBJ whole genome shotgun (WGS) entry which is preliminary data.</text>
</comment>
<evidence type="ECO:0000313" key="2">
    <source>
        <dbReference type="Proteomes" id="UP000663842"/>
    </source>
</evidence>
<reference evidence="1" key="1">
    <citation type="submission" date="2021-02" db="EMBL/GenBank/DDBJ databases">
        <authorList>
            <person name="Nowell W R."/>
        </authorList>
    </citation>
    <scope>NUCLEOTIDE SEQUENCE</scope>
</reference>
<sequence>MADIDDCLSILDGCLKQVTTFIVQINYISDSSFISRNMSWDVNEWQYDNNSIFSVIEYSHLTSLDIIRVHLDYITQLLLETKVHLPRLTELKVSYDQLKMVTLNFIRDATRRNCSKVKRLIVEE</sequence>
<accession>A0A819K8K2</accession>
<dbReference type="AlphaFoldDB" id="A0A819K8K2"/>
<gene>
    <name evidence="1" type="ORF">UXM345_LOCUS12867</name>
</gene>